<dbReference type="AlphaFoldDB" id="A0A1I2IAD9"/>
<evidence type="ECO:0000256" key="5">
    <source>
        <dbReference type="HAMAP-Rule" id="MF_01114"/>
    </source>
</evidence>
<name>A0A1I2IAD9_9GAMM</name>
<evidence type="ECO:0000259" key="8">
    <source>
        <dbReference type="Pfam" id="PF21981"/>
    </source>
</evidence>
<dbReference type="InterPro" id="IPR053926">
    <property type="entry name" value="RecX_HTH_1st"/>
</dbReference>
<proteinExistence type="inferred from homology"/>
<dbReference type="EMBL" id="FOOC01000003">
    <property type="protein sequence ID" value="SFF39319.1"/>
    <property type="molecule type" value="Genomic_DNA"/>
</dbReference>
<evidence type="ECO:0000259" key="7">
    <source>
        <dbReference type="Pfam" id="PF02631"/>
    </source>
</evidence>
<dbReference type="PANTHER" id="PTHR33602:SF1">
    <property type="entry name" value="REGULATORY PROTEIN RECX FAMILY PROTEIN"/>
    <property type="match status" value="1"/>
</dbReference>
<dbReference type="InterPro" id="IPR036388">
    <property type="entry name" value="WH-like_DNA-bd_sf"/>
</dbReference>
<evidence type="ECO:0000256" key="6">
    <source>
        <dbReference type="SAM" id="MobiDB-lite"/>
    </source>
</evidence>
<evidence type="ECO:0000256" key="4">
    <source>
        <dbReference type="ARBA" id="ARBA00022490"/>
    </source>
</evidence>
<feature type="domain" description="RecX first three-helical" evidence="9">
    <location>
        <begin position="15"/>
        <end position="46"/>
    </location>
</feature>
<protein>
    <recommendedName>
        <fullName evidence="3 5">Regulatory protein RecX</fullName>
    </recommendedName>
</protein>
<feature type="domain" description="RecX second three-helical" evidence="7">
    <location>
        <begin position="58"/>
        <end position="98"/>
    </location>
</feature>
<feature type="region of interest" description="Disordered" evidence="6">
    <location>
        <begin position="151"/>
        <end position="172"/>
    </location>
</feature>
<dbReference type="STRING" id="1076937.SAMN04488120_103166"/>
<feature type="compositionally biased region" description="Acidic residues" evidence="6">
    <location>
        <begin position="160"/>
        <end position="172"/>
    </location>
</feature>
<keyword evidence="4 5" id="KW-0963">Cytoplasm</keyword>
<comment type="subcellular location">
    <subcellularLocation>
        <location evidence="1 5">Cytoplasm</location>
    </subcellularLocation>
</comment>
<dbReference type="Pfam" id="PF21981">
    <property type="entry name" value="RecX_HTH3"/>
    <property type="match status" value="1"/>
</dbReference>
<evidence type="ECO:0000256" key="1">
    <source>
        <dbReference type="ARBA" id="ARBA00004496"/>
    </source>
</evidence>
<dbReference type="Pfam" id="PF21982">
    <property type="entry name" value="RecX_HTH1"/>
    <property type="match status" value="1"/>
</dbReference>
<accession>A0A1I2IAD9</accession>
<dbReference type="Gene3D" id="1.10.10.10">
    <property type="entry name" value="Winged helix-like DNA-binding domain superfamily/Winged helix DNA-binding domain"/>
    <property type="match status" value="3"/>
</dbReference>
<dbReference type="GO" id="GO:0005737">
    <property type="term" value="C:cytoplasm"/>
    <property type="evidence" value="ECO:0007669"/>
    <property type="project" value="UniProtKB-SubCell"/>
</dbReference>
<sequence>MLRKNKNTGVRRGGRDTALRLLARREHSAAELAEKLKRRGHGEARAIVDRLAAEGWQSDARYAQMLVRHRIEQGYGPLRIRAELAAARVPDAQVRAALDDADVDWLARCAALRARKFRNAPGTPAEWRRQYRYLASRGFSAETVRAVLKDAGGDPRSAFEEEEAGDWEPPEA</sequence>
<evidence type="ECO:0000313" key="11">
    <source>
        <dbReference type="Proteomes" id="UP000199771"/>
    </source>
</evidence>
<gene>
    <name evidence="5" type="primary">recX</name>
    <name evidence="10" type="ORF">SAMN04488120_103166</name>
</gene>
<dbReference type="HAMAP" id="MF_01114">
    <property type="entry name" value="RecX"/>
    <property type="match status" value="1"/>
</dbReference>
<dbReference type="InterPro" id="IPR053925">
    <property type="entry name" value="RecX_HTH_3rd"/>
</dbReference>
<dbReference type="Pfam" id="PF02631">
    <property type="entry name" value="RecX_HTH2"/>
    <property type="match status" value="1"/>
</dbReference>
<keyword evidence="11" id="KW-1185">Reference proteome</keyword>
<dbReference type="InterPro" id="IPR053924">
    <property type="entry name" value="RecX_HTH_2nd"/>
</dbReference>
<dbReference type="InterPro" id="IPR003783">
    <property type="entry name" value="Regulatory_RecX"/>
</dbReference>
<evidence type="ECO:0000256" key="2">
    <source>
        <dbReference type="ARBA" id="ARBA00009695"/>
    </source>
</evidence>
<comment type="similarity">
    <text evidence="2 5">Belongs to the RecX family.</text>
</comment>
<organism evidence="10 11">
    <name type="scientific">Fontimonas thermophila</name>
    <dbReference type="NCBI Taxonomy" id="1076937"/>
    <lineage>
        <taxon>Bacteria</taxon>
        <taxon>Pseudomonadati</taxon>
        <taxon>Pseudomonadota</taxon>
        <taxon>Gammaproteobacteria</taxon>
        <taxon>Nevskiales</taxon>
        <taxon>Nevskiaceae</taxon>
        <taxon>Fontimonas</taxon>
    </lineage>
</organism>
<reference evidence="10 11" key="1">
    <citation type="submission" date="2016-10" db="EMBL/GenBank/DDBJ databases">
        <authorList>
            <person name="de Groot N.N."/>
        </authorList>
    </citation>
    <scope>NUCLEOTIDE SEQUENCE [LARGE SCALE GENOMIC DNA]</scope>
    <source>
        <strain evidence="10 11">DSM 23609</strain>
    </source>
</reference>
<feature type="domain" description="RecX third three-helical" evidence="8">
    <location>
        <begin position="103"/>
        <end position="148"/>
    </location>
</feature>
<dbReference type="PANTHER" id="PTHR33602">
    <property type="entry name" value="REGULATORY PROTEIN RECX FAMILY PROTEIN"/>
    <property type="match status" value="1"/>
</dbReference>
<evidence type="ECO:0000313" key="10">
    <source>
        <dbReference type="EMBL" id="SFF39319.1"/>
    </source>
</evidence>
<dbReference type="RefSeq" id="WP_234981515.1">
    <property type="nucleotide sequence ID" value="NZ_FOOC01000003.1"/>
</dbReference>
<comment type="function">
    <text evidence="5">Modulates RecA activity.</text>
</comment>
<dbReference type="GO" id="GO:0006282">
    <property type="term" value="P:regulation of DNA repair"/>
    <property type="evidence" value="ECO:0007669"/>
    <property type="project" value="UniProtKB-UniRule"/>
</dbReference>
<evidence type="ECO:0000256" key="3">
    <source>
        <dbReference type="ARBA" id="ARBA00018111"/>
    </source>
</evidence>
<dbReference type="Proteomes" id="UP000199771">
    <property type="component" value="Unassembled WGS sequence"/>
</dbReference>
<evidence type="ECO:0000259" key="9">
    <source>
        <dbReference type="Pfam" id="PF21982"/>
    </source>
</evidence>